<dbReference type="GO" id="GO:0042470">
    <property type="term" value="C:melanosome"/>
    <property type="evidence" value="ECO:0007669"/>
    <property type="project" value="InterPro"/>
</dbReference>
<name>A0A7J8EFA0_MOLMO</name>
<evidence type="ECO:0000313" key="3">
    <source>
        <dbReference type="EMBL" id="KAF6433955.1"/>
    </source>
</evidence>
<feature type="transmembrane region" description="Helical" evidence="2">
    <location>
        <begin position="27"/>
        <end position="48"/>
    </location>
</feature>
<dbReference type="AlphaFoldDB" id="A0A7J8EFA0"/>
<keyword evidence="2" id="KW-0812">Transmembrane</keyword>
<evidence type="ECO:0000256" key="2">
    <source>
        <dbReference type="SAM" id="Phobius"/>
    </source>
</evidence>
<dbReference type="InterPro" id="IPR029242">
    <property type="entry name" value="MLANA"/>
</dbReference>
<dbReference type="InParanoid" id="A0A7J8EFA0"/>
<keyword evidence="2" id="KW-0472">Membrane</keyword>
<feature type="region of interest" description="Disordered" evidence="1">
    <location>
        <begin position="97"/>
        <end position="118"/>
    </location>
</feature>
<reference evidence="3 4" key="1">
    <citation type="journal article" date="2020" name="Nature">
        <title>Six reference-quality genomes reveal evolution of bat adaptations.</title>
        <authorList>
            <person name="Jebb D."/>
            <person name="Huang Z."/>
            <person name="Pippel M."/>
            <person name="Hughes G.M."/>
            <person name="Lavrichenko K."/>
            <person name="Devanna P."/>
            <person name="Winkler S."/>
            <person name="Jermiin L.S."/>
            <person name="Skirmuntt E.C."/>
            <person name="Katzourakis A."/>
            <person name="Burkitt-Gray L."/>
            <person name="Ray D.A."/>
            <person name="Sullivan K.A.M."/>
            <person name="Roscito J.G."/>
            <person name="Kirilenko B.M."/>
            <person name="Davalos L.M."/>
            <person name="Corthals A.P."/>
            <person name="Power M.L."/>
            <person name="Jones G."/>
            <person name="Ransome R.D."/>
            <person name="Dechmann D.K.N."/>
            <person name="Locatelli A.G."/>
            <person name="Puechmaille S.J."/>
            <person name="Fedrigo O."/>
            <person name="Jarvis E.D."/>
            <person name="Hiller M."/>
            <person name="Vernes S.C."/>
            <person name="Myers E.W."/>
            <person name="Teeling E.C."/>
        </authorList>
    </citation>
    <scope>NUCLEOTIDE SEQUENCE [LARGE SCALE GENOMIC DNA]</scope>
    <source>
        <strain evidence="3">MMolMol1</strain>
        <tissue evidence="3">Muscle</tissue>
    </source>
</reference>
<organism evidence="3 4">
    <name type="scientific">Molossus molossus</name>
    <name type="common">Pallas' mastiff bat</name>
    <name type="synonym">Vespertilio molossus</name>
    <dbReference type="NCBI Taxonomy" id="27622"/>
    <lineage>
        <taxon>Eukaryota</taxon>
        <taxon>Metazoa</taxon>
        <taxon>Chordata</taxon>
        <taxon>Craniata</taxon>
        <taxon>Vertebrata</taxon>
        <taxon>Euteleostomi</taxon>
        <taxon>Mammalia</taxon>
        <taxon>Eutheria</taxon>
        <taxon>Laurasiatheria</taxon>
        <taxon>Chiroptera</taxon>
        <taxon>Yangochiroptera</taxon>
        <taxon>Molossidae</taxon>
        <taxon>Molossus</taxon>
    </lineage>
</organism>
<dbReference type="Proteomes" id="UP000550707">
    <property type="component" value="Unassembled WGS sequence"/>
</dbReference>
<dbReference type="EMBL" id="JACASF010000014">
    <property type="protein sequence ID" value="KAF6433955.1"/>
    <property type="molecule type" value="Genomic_DNA"/>
</dbReference>
<dbReference type="GO" id="GO:0005789">
    <property type="term" value="C:endoplasmic reticulum membrane"/>
    <property type="evidence" value="ECO:0007669"/>
    <property type="project" value="TreeGrafter"/>
</dbReference>
<evidence type="ECO:0000313" key="4">
    <source>
        <dbReference type="Proteomes" id="UP000550707"/>
    </source>
</evidence>
<dbReference type="Pfam" id="PF14991">
    <property type="entry name" value="MLANA"/>
    <property type="match status" value="1"/>
</dbReference>
<dbReference type="GO" id="GO:0005802">
    <property type="term" value="C:trans-Golgi network"/>
    <property type="evidence" value="ECO:0007669"/>
    <property type="project" value="TreeGrafter"/>
</dbReference>
<sequence>MPSEEGHFVYGHPKSGHGHFYITAQEIAGIGVLTVILGILLFLGCWYCRRRSGYRSLKDKSLYAGTPSTLTGRCPQEGLGHQVSKLHFLENNYEPVVPNAPPAYEKLSTQQSPPPYSP</sequence>
<proteinExistence type="predicted"/>
<accession>A0A7J8EFA0</accession>
<dbReference type="PANTHER" id="PTHR15305:SF0">
    <property type="entry name" value="MELANOMA ANTIGEN RECOGNIZED BY T-CELLS 1"/>
    <property type="match status" value="1"/>
</dbReference>
<dbReference type="PANTHER" id="PTHR15305">
    <property type="entry name" value="MELANOMA ANTIGEN RECOGNIZED BY T-CELLS 1"/>
    <property type="match status" value="1"/>
</dbReference>
<dbReference type="FunCoup" id="A0A7J8EFA0">
    <property type="interactions" value="17"/>
</dbReference>
<keyword evidence="2" id="KW-1133">Transmembrane helix</keyword>
<comment type="caution">
    <text evidence="3">The sequence shown here is derived from an EMBL/GenBank/DDBJ whole genome shotgun (WGS) entry which is preliminary data.</text>
</comment>
<keyword evidence="4" id="KW-1185">Reference proteome</keyword>
<protein>
    <submittedName>
        <fullName evidence="3">Melan-A</fullName>
    </submittedName>
</protein>
<dbReference type="OrthoDB" id="9946040at2759"/>
<evidence type="ECO:0000256" key="1">
    <source>
        <dbReference type="SAM" id="MobiDB-lite"/>
    </source>
</evidence>
<gene>
    <name evidence="3" type="ORF">HJG59_012274</name>
</gene>